<dbReference type="InterPro" id="IPR007918">
    <property type="entry name" value="MDM35_apoptosis"/>
</dbReference>
<dbReference type="RefSeq" id="XP_013330565.1">
    <property type="nucleotide sequence ID" value="XM_013475111.1"/>
</dbReference>
<gene>
    <name evidence="3" type="ORF">T310_2045</name>
</gene>
<dbReference type="Pfam" id="PF05254">
    <property type="entry name" value="UPF0203"/>
    <property type="match status" value="1"/>
</dbReference>
<organism evidence="3 4">
    <name type="scientific">Rasamsonia emersonii (strain ATCC 16479 / CBS 393.64 / IMI 116815)</name>
    <dbReference type="NCBI Taxonomy" id="1408163"/>
    <lineage>
        <taxon>Eukaryota</taxon>
        <taxon>Fungi</taxon>
        <taxon>Dikarya</taxon>
        <taxon>Ascomycota</taxon>
        <taxon>Pezizomycotina</taxon>
        <taxon>Eurotiomycetes</taxon>
        <taxon>Eurotiomycetidae</taxon>
        <taxon>Eurotiales</taxon>
        <taxon>Trichocomaceae</taxon>
        <taxon>Rasamsonia</taxon>
    </lineage>
</organism>
<name>A0A0F4Z255_RASE3</name>
<reference evidence="3 4" key="1">
    <citation type="submission" date="2015-04" db="EMBL/GenBank/DDBJ databases">
        <authorList>
            <person name="Heijne W.H."/>
            <person name="Fedorova N.D."/>
            <person name="Nierman W.C."/>
            <person name="Vollebregt A.W."/>
            <person name="Zhao Z."/>
            <person name="Wu L."/>
            <person name="Kumar M."/>
            <person name="Stam H."/>
            <person name="van den Berg M.A."/>
            <person name="Pel H.J."/>
        </authorList>
    </citation>
    <scope>NUCLEOTIDE SEQUENCE [LARGE SCALE GENOMIC DNA]</scope>
    <source>
        <strain evidence="3 4">CBS 393.64</strain>
    </source>
</reference>
<dbReference type="STRING" id="1408163.A0A0F4Z255"/>
<proteinExistence type="inferred from homology"/>
<comment type="caution">
    <text evidence="3">The sequence shown here is derived from an EMBL/GenBank/DDBJ whole genome shotgun (WGS) entry which is preliminary data.</text>
</comment>
<dbReference type="OrthoDB" id="19091at2759"/>
<comment type="similarity">
    <text evidence="1">Belongs to the TRIAP1/MDM35 family.</text>
</comment>
<accession>A0A0F4Z255</accession>
<dbReference type="Proteomes" id="UP000053958">
    <property type="component" value="Unassembled WGS sequence"/>
</dbReference>
<dbReference type="AlphaFoldDB" id="A0A0F4Z255"/>
<protein>
    <submittedName>
        <fullName evidence="3">Uncharacterized protein</fullName>
    </submittedName>
</protein>
<sequence>MAASLAPECNNLKEYFDTSLHIVHIMWSDFSFRKYDTCFLKWYSESMSSISYLFKEYKKCLNKALEERGIDKMLEEARKDKRKRKEKRRKTIPELKWSSLPRWTARIDDIEIFIRMDGKSAIVSEIVDSHGSRAVLQALVPARFDVLADRLCMEFRYE</sequence>
<evidence type="ECO:0000313" key="3">
    <source>
        <dbReference type="EMBL" id="KKA23953.1"/>
    </source>
</evidence>
<dbReference type="EMBL" id="LASV01000081">
    <property type="protein sequence ID" value="KKA23953.1"/>
    <property type="molecule type" value="Genomic_DNA"/>
</dbReference>
<keyword evidence="2" id="KW-1015">Disulfide bond</keyword>
<keyword evidence="4" id="KW-1185">Reference proteome</keyword>
<evidence type="ECO:0000256" key="1">
    <source>
        <dbReference type="ARBA" id="ARBA00006196"/>
    </source>
</evidence>
<evidence type="ECO:0000313" key="4">
    <source>
        <dbReference type="Proteomes" id="UP000053958"/>
    </source>
</evidence>
<evidence type="ECO:0000256" key="2">
    <source>
        <dbReference type="ARBA" id="ARBA00023157"/>
    </source>
</evidence>
<dbReference type="GeneID" id="25314396"/>